<name>A0A928V0R8_9GAMM</name>
<dbReference type="GO" id="GO:0005576">
    <property type="term" value="C:extracellular region"/>
    <property type="evidence" value="ECO:0007669"/>
    <property type="project" value="UniProtKB-SubCell"/>
</dbReference>
<dbReference type="Proteomes" id="UP000652567">
    <property type="component" value="Unassembled WGS sequence"/>
</dbReference>
<dbReference type="GO" id="GO:0000272">
    <property type="term" value="P:polysaccharide catabolic process"/>
    <property type="evidence" value="ECO:0007669"/>
    <property type="project" value="UniProtKB-KW"/>
</dbReference>
<dbReference type="InterPro" id="IPR002022">
    <property type="entry name" value="Pec_lyase"/>
</dbReference>
<organism evidence="5 6">
    <name type="scientific">Cellvibrio polysaccharolyticus</name>
    <dbReference type="NCBI Taxonomy" id="2082724"/>
    <lineage>
        <taxon>Bacteria</taxon>
        <taxon>Pseudomonadati</taxon>
        <taxon>Pseudomonadota</taxon>
        <taxon>Gammaproteobacteria</taxon>
        <taxon>Cellvibrionales</taxon>
        <taxon>Cellvibrionaceae</taxon>
        <taxon>Cellvibrio</taxon>
    </lineage>
</organism>
<dbReference type="PANTHER" id="PTHR31683">
    <property type="entry name" value="PECTATE LYASE 18-RELATED"/>
    <property type="match status" value="1"/>
</dbReference>
<sequence length="681" mass="73026">MREIFFKPALLAGVVLSSIFVLPVYAQSNGPNLALTGPGAGADGSGFSNTKLVRDGDAGTYTQSNGGNSQRVSVKWSSAISFNRVVLRESGNAITSWQLINNDTGALVASGNGIGSALTVDVGDVSMKKLNLVASGSAPLRMAEIEVYQSSGNASSASSSSSSSSSVSSVISSSSSSLSSSSSSSSSSTTSSSSSSATGPIGNISQECINLATNPYVNWRETALQSDQDIVKCLSDTLGRPIGYGENARGGFDPDGNSQLTIIVKNHPQGKTVEEQVRDAVTGEDHNWIVFDKVDFAASHEVGLYRLHCSNPALQTLLGATEAQCVNYRQWCAPKGFNDHAVCMNEFFNKALNSKALQDVAELRSVRNLVVGSNKTLDGRMSEAYFRFSGFAIGRDSTGSPTQTANNIIFTHLNFQGAGHTEDHYWDPDMIRSTGASHDIWIHKNTFYLTGDSAFDVKVGAYDITMSFNKIIDVKRAALHSSSDSHVIDAQIATTMHHNAFVTRDENYSEFGNTARRVPLIRRGTSHMFNNLFVNYRKDIVSVRRDAQLLWEDNALVVNRIHQEKASLEASLSELQKNLVRDVSGGNYRGEGIYLWFSDAACNLQSETQTHLTASSGSVGNLTAGYSAYSQNVIGDIRLPAGQDLVDYVSATAGKYGEIPFSSPLAADIYSVLGLPQSGCQ</sequence>
<dbReference type="InterPro" id="IPR012334">
    <property type="entry name" value="Pectin_lyas_fold"/>
</dbReference>
<evidence type="ECO:0000313" key="6">
    <source>
        <dbReference type="Proteomes" id="UP000652567"/>
    </source>
</evidence>
<dbReference type="InterPro" id="IPR045032">
    <property type="entry name" value="PEL"/>
</dbReference>
<dbReference type="InterPro" id="IPR011050">
    <property type="entry name" value="Pectin_lyase_fold/virulence"/>
</dbReference>
<keyword evidence="2" id="KW-0119">Carbohydrate metabolism</keyword>
<comment type="similarity">
    <text evidence="2">Belongs to the polysaccharide lyase 1 family.</text>
</comment>
<keyword evidence="6" id="KW-1185">Reference proteome</keyword>
<keyword evidence="1 2" id="KW-0456">Lyase</keyword>
<dbReference type="RefSeq" id="WP_193906165.1">
    <property type="nucleotide sequence ID" value="NZ_PRDL01000001.1"/>
</dbReference>
<dbReference type="GO" id="GO:0030570">
    <property type="term" value="F:pectate lyase activity"/>
    <property type="evidence" value="ECO:0007669"/>
    <property type="project" value="InterPro"/>
</dbReference>
<dbReference type="AlphaFoldDB" id="A0A928V0R8"/>
<dbReference type="SUPFAM" id="SSF51126">
    <property type="entry name" value="Pectin lyase-like"/>
    <property type="match status" value="1"/>
</dbReference>
<evidence type="ECO:0000256" key="2">
    <source>
        <dbReference type="RuleBase" id="RU361173"/>
    </source>
</evidence>
<accession>A0A928V0R8</accession>
<feature type="compositionally biased region" description="Low complexity" evidence="3">
    <location>
        <begin position="175"/>
        <end position="196"/>
    </location>
</feature>
<feature type="region of interest" description="Disordered" evidence="3">
    <location>
        <begin position="175"/>
        <end position="199"/>
    </location>
</feature>
<dbReference type="Pfam" id="PF00544">
    <property type="entry name" value="Pectate_lyase_4"/>
    <property type="match status" value="1"/>
</dbReference>
<evidence type="ECO:0000256" key="3">
    <source>
        <dbReference type="SAM" id="MobiDB-lite"/>
    </source>
</evidence>
<dbReference type="EMBL" id="PRDL01000001">
    <property type="protein sequence ID" value="MBE8715653.1"/>
    <property type="molecule type" value="Genomic_DNA"/>
</dbReference>
<feature type="domain" description="Pectate lyase" evidence="4">
    <location>
        <begin position="335"/>
        <end position="562"/>
    </location>
</feature>
<comment type="caution">
    <text evidence="5">The sequence shown here is derived from an EMBL/GenBank/DDBJ whole genome shotgun (WGS) entry which is preliminary data.</text>
</comment>
<evidence type="ECO:0000259" key="4">
    <source>
        <dbReference type="SMART" id="SM00656"/>
    </source>
</evidence>
<protein>
    <submittedName>
        <fullName evidence="5">Pectate lyase</fullName>
    </submittedName>
</protein>
<gene>
    <name evidence="5" type="ORF">C4F51_00435</name>
</gene>
<evidence type="ECO:0000313" key="5">
    <source>
        <dbReference type="EMBL" id="MBE8715653.1"/>
    </source>
</evidence>
<dbReference type="Gene3D" id="2.60.120.260">
    <property type="entry name" value="Galactose-binding domain-like"/>
    <property type="match status" value="1"/>
</dbReference>
<proteinExistence type="inferred from homology"/>
<dbReference type="SMART" id="SM00656">
    <property type="entry name" value="Amb_all"/>
    <property type="match status" value="1"/>
</dbReference>
<dbReference type="PANTHER" id="PTHR31683:SF18">
    <property type="entry name" value="PECTATE LYASE 21-RELATED"/>
    <property type="match status" value="1"/>
</dbReference>
<dbReference type="Gene3D" id="2.160.20.10">
    <property type="entry name" value="Single-stranded right-handed beta-helix, Pectin lyase-like"/>
    <property type="match status" value="1"/>
</dbReference>
<reference evidence="5" key="1">
    <citation type="submission" date="2018-07" db="EMBL/GenBank/DDBJ databases">
        <title>Genome assembly of strain Ka43.</title>
        <authorList>
            <person name="Kukolya J."/>
            <person name="Nagy I."/>
            <person name="Horvath B."/>
            <person name="Toth A."/>
        </authorList>
    </citation>
    <scope>NUCLEOTIDE SEQUENCE</scope>
    <source>
        <strain evidence="5">KB43</strain>
    </source>
</reference>
<evidence type="ECO:0000256" key="1">
    <source>
        <dbReference type="ARBA" id="ARBA00023239"/>
    </source>
</evidence>
<comment type="subcellular location">
    <subcellularLocation>
        <location evidence="2">Secreted</location>
    </subcellularLocation>
</comment>
<keyword evidence="2" id="KW-0964">Secreted</keyword>
<keyword evidence="2" id="KW-0624">Polysaccharide degradation</keyword>